<accession>A0A9X4D979</accession>
<evidence type="ECO:0000256" key="1">
    <source>
        <dbReference type="SAM" id="MobiDB-lite"/>
    </source>
</evidence>
<sequence>MSSTADNSPIASLGQRPHSSNPKPVIAGLTQDLEVDLDALGGANLKASIRGANLQTGDVVLSNWRGLDAEGGAFDLVADGTVVTDPDNVIVEIDNKIVTAARGGYAFLSYQVNDSASDESQRQFCYVGLRSVNRLPVVQVLQSHDLEIDKKEIQQHAHVVTAAYQAIQEGDTVELTVRRFRSDGRELKQFETGLISQQKFEGEPLEWYIPKAQLNTVDTGGYLQISYKIKLKDGSELEASRSQKFTIRDTSAIATLLPAPRVENGGSDEIDPGNYANGLPVAIDAYPQRAVGDYMMLAWVLASGEAHVQVVRVDQSSLVAKQFVLRIAHEWLVASLGAVQVFYQYVREGHSLTSEVLPLKVTRPRLIPPMPTVRGSSSTGAADEYNINAFDIRKSGAYVIIPAEADLLVGEYFEVHWQGEANAGRVIIEDSDAEGTRVFNVPADFVASNMGTTPSKRFEVFYRIVDRKTNLYLESKPVKLLVLPLEKERYHRVDCPDATAEEELVLVPGGATLTLAPWAFIDENQLLSIHLSGVGSDDKPVAEVLRDSVPVSQSEVEAGVIDALSYAVLDTLKSDAKFRVWASVSFDGTQWWDFPELDLTLKR</sequence>
<dbReference type="EMBL" id="JANIAM010000006">
    <property type="protein sequence ID" value="MDD2112082.1"/>
    <property type="molecule type" value="Genomic_DNA"/>
</dbReference>
<feature type="compositionally biased region" description="Polar residues" evidence="1">
    <location>
        <begin position="1"/>
        <end position="10"/>
    </location>
</feature>
<gene>
    <name evidence="2" type="ORF">NP554_09805</name>
</gene>
<dbReference type="RefSeq" id="WP_274120097.1">
    <property type="nucleotide sequence ID" value="NZ_CP128558.1"/>
</dbReference>
<dbReference type="Proteomes" id="UP001150728">
    <property type="component" value="Unassembled WGS sequence"/>
</dbReference>
<comment type="caution">
    <text evidence="2">The sequence shown here is derived from an EMBL/GenBank/DDBJ whole genome shotgun (WGS) entry which is preliminary data.</text>
</comment>
<evidence type="ECO:0000313" key="3">
    <source>
        <dbReference type="Proteomes" id="UP001150728"/>
    </source>
</evidence>
<proteinExistence type="predicted"/>
<evidence type="ECO:0000313" key="2">
    <source>
        <dbReference type="EMBL" id="MDD2112082.1"/>
    </source>
</evidence>
<dbReference type="AlphaFoldDB" id="A0A9X4D979"/>
<feature type="region of interest" description="Disordered" evidence="1">
    <location>
        <begin position="1"/>
        <end position="25"/>
    </location>
</feature>
<protein>
    <submittedName>
        <fullName evidence="2">Uncharacterized protein</fullName>
    </submittedName>
</protein>
<organism evidence="2 3">
    <name type="scientific">Pseudomonas asiatica</name>
    <dbReference type="NCBI Taxonomy" id="2219225"/>
    <lineage>
        <taxon>Bacteria</taxon>
        <taxon>Pseudomonadati</taxon>
        <taxon>Pseudomonadota</taxon>
        <taxon>Gammaproteobacteria</taxon>
        <taxon>Pseudomonadales</taxon>
        <taxon>Pseudomonadaceae</taxon>
        <taxon>Pseudomonas</taxon>
    </lineage>
</organism>
<name>A0A9X4D979_9PSED</name>
<reference evidence="2" key="1">
    <citation type="submission" date="2022-07" db="EMBL/GenBank/DDBJ databases">
        <title>Multi-strain Analysis of Pseudomonas putida Reveals Metabolic and Genetic Diversity.</title>
        <authorList>
            <person name="Monk J.M."/>
        </authorList>
    </citation>
    <scope>NUCLEOTIDE SEQUENCE</scope>
    <source>
        <strain evidence="2">17633</strain>
    </source>
</reference>